<organism evidence="3 4">
    <name type="scientific">Coxiella burnetii (strain Dugway 5J108-111)</name>
    <dbReference type="NCBI Taxonomy" id="434922"/>
    <lineage>
        <taxon>Bacteria</taxon>
        <taxon>Pseudomonadati</taxon>
        <taxon>Pseudomonadota</taxon>
        <taxon>Gammaproteobacteria</taxon>
        <taxon>Legionellales</taxon>
        <taxon>Coxiellaceae</taxon>
        <taxon>Coxiella</taxon>
    </lineage>
</organism>
<dbReference type="PANTHER" id="PTHR43975">
    <property type="entry name" value="ZGC:101858"/>
    <property type="match status" value="1"/>
</dbReference>
<dbReference type="InterPro" id="IPR036291">
    <property type="entry name" value="NAD(P)-bd_dom_sf"/>
</dbReference>
<dbReference type="RefSeq" id="WP_011997051.1">
    <property type="nucleotide sequence ID" value="NC_009727.1"/>
</dbReference>
<keyword evidence="3" id="KW-0560">Oxidoreductase</keyword>
<protein>
    <submittedName>
        <fullName evidence="3">Short chain dehydrogenase</fullName>
        <ecNumber evidence="3">1.-.-.-</ecNumber>
    </submittedName>
</protein>
<evidence type="ECO:0000256" key="1">
    <source>
        <dbReference type="ARBA" id="ARBA00006484"/>
    </source>
</evidence>
<dbReference type="PROSITE" id="PS51257">
    <property type="entry name" value="PROKAR_LIPOPROTEIN"/>
    <property type="match status" value="1"/>
</dbReference>
<accession>A9KFX8</accession>
<comment type="similarity">
    <text evidence="1 2">Belongs to the short-chain dehydrogenases/reductases (SDR) family.</text>
</comment>
<dbReference type="PROSITE" id="PS00061">
    <property type="entry name" value="ADH_SHORT"/>
    <property type="match status" value="1"/>
</dbReference>
<name>A9KFX8_COXBN</name>
<evidence type="ECO:0000313" key="4">
    <source>
        <dbReference type="Proteomes" id="UP000008555"/>
    </source>
</evidence>
<dbReference type="AlphaFoldDB" id="A9KFX8"/>
<dbReference type="HOGENOM" id="CLU_010194_1_0_6"/>
<dbReference type="PRINTS" id="PR00081">
    <property type="entry name" value="GDHRDH"/>
</dbReference>
<dbReference type="Gene3D" id="3.40.50.720">
    <property type="entry name" value="NAD(P)-binding Rossmann-like Domain"/>
    <property type="match status" value="1"/>
</dbReference>
<dbReference type="FunFam" id="3.40.50.720:FF:000084">
    <property type="entry name" value="Short-chain dehydrogenase reductase"/>
    <property type="match status" value="1"/>
</dbReference>
<dbReference type="Proteomes" id="UP000008555">
    <property type="component" value="Chromosome"/>
</dbReference>
<evidence type="ECO:0000256" key="2">
    <source>
        <dbReference type="RuleBase" id="RU000363"/>
    </source>
</evidence>
<dbReference type="CDD" id="cd05233">
    <property type="entry name" value="SDR_c"/>
    <property type="match status" value="1"/>
</dbReference>
<dbReference type="KEGG" id="cbd:CBUD_1365"/>
<gene>
    <name evidence="3" type="ordered locus">CBUD_1365</name>
</gene>
<proteinExistence type="inferred from homology"/>
<dbReference type="PRINTS" id="PR00080">
    <property type="entry name" value="SDRFAMILY"/>
</dbReference>
<dbReference type="EC" id="1.-.-.-" evidence="3"/>
<dbReference type="InterPro" id="IPR002347">
    <property type="entry name" value="SDR_fam"/>
</dbReference>
<dbReference type="EMBL" id="CP000733">
    <property type="protein sequence ID" value="ABS78286.1"/>
    <property type="molecule type" value="Genomic_DNA"/>
</dbReference>
<dbReference type="GO" id="GO:0016491">
    <property type="term" value="F:oxidoreductase activity"/>
    <property type="evidence" value="ECO:0007669"/>
    <property type="project" value="UniProtKB-KW"/>
</dbReference>
<reference evidence="3 4" key="1">
    <citation type="journal article" date="2009" name="Infect. Immun.">
        <title>Comparative genomics reveal extensive transposon-mediated genomic plasticity and diversity among potential effector proteins within the genus Coxiella.</title>
        <authorList>
            <person name="Beare P.A."/>
            <person name="Unsworth N."/>
            <person name="Andoh M."/>
            <person name="Voth D.E."/>
            <person name="Omsland A."/>
            <person name="Gilk S.D."/>
            <person name="Williams K.P."/>
            <person name="Sobral B.W."/>
            <person name="Kupko J.J.III."/>
            <person name="Porcella S.F."/>
            <person name="Samuel J.E."/>
            <person name="Heinzen R.A."/>
        </authorList>
    </citation>
    <scope>NUCLEOTIDE SEQUENCE [LARGE SCALE GENOMIC DNA]</scope>
    <source>
        <strain evidence="3 4">Dugway 5J108-111</strain>
    </source>
</reference>
<dbReference type="Pfam" id="PF00106">
    <property type="entry name" value="adh_short"/>
    <property type="match status" value="1"/>
</dbReference>
<dbReference type="InterPro" id="IPR020904">
    <property type="entry name" value="Sc_DH/Rdtase_CS"/>
</dbReference>
<dbReference type="SUPFAM" id="SSF51735">
    <property type="entry name" value="NAD(P)-binding Rossmann-fold domains"/>
    <property type="match status" value="1"/>
</dbReference>
<sequence length="268" mass="29118">MLLKDKVVIVTGSTTGIGAAIATACVAQGAKVMIHGRDESRAREMVQKLGKEKSAYYLSQLSDEGIQSSLGLVEATLDHFGRVDSLINNAAKSPRNDIDSVTVEEFDWIVRLNLRSPLFLTQAVVKAFRKQGGGGTVVNIGSINAYCGEAVLLVYSMTKGALMTMTRSLGNALGKVGIRVNQLNVGWTLTENESKIKESQGFPENWESKIPPTYAPSGRLIHPEDVARHAVFWASDVSAPANAVVYELEQYPVIGRNLINEIPLDIFK</sequence>
<evidence type="ECO:0000313" key="3">
    <source>
        <dbReference type="EMBL" id="ABS78286.1"/>
    </source>
</evidence>
<dbReference type="PANTHER" id="PTHR43975:SF2">
    <property type="entry name" value="EG:BACR7A4.14 PROTEIN-RELATED"/>
    <property type="match status" value="1"/>
</dbReference>